<comment type="similarity">
    <text evidence="1">Belongs to the multicopper oxidase family.</text>
</comment>
<name>A0A0G4EZY0_VITBC</name>
<dbReference type="InterPro" id="IPR001117">
    <property type="entry name" value="Cu-oxidase_2nd"/>
</dbReference>
<evidence type="ECO:0000256" key="3">
    <source>
        <dbReference type="ARBA" id="ARBA00023002"/>
    </source>
</evidence>
<dbReference type="InterPro" id="IPR011707">
    <property type="entry name" value="Cu-oxidase-like_N"/>
</dbReference>
<dbReference type="Proteomes" id="UP000041254">
    <property type="component" value="Unassembled WGS sequence"/>
</dbReference>
<dbReference type="CDD" id="cd13858">
    <property type="entry name" value="CuRO_1_tcLCC2_insect_like"/>
    <property type="match status" value="1"/>
</dbReference>
<evidence type="ECO:0000259" key="5">
    <source>
        <dbReference type="Pfam" id="PF00394"/>
    </source>
</evidence>
<dbReference type="STRING" id="1169540.A0A0G4EZY0"/>
<evidence type="ECO:0000313" key="9">
    <source>
        <dbReference type="Proteomes" id="UP000041254"/>
    </source>
</evidence>
<keyword evidence="2" id="KW-0479">Metal-binding</keyword>
<dbReference type="InterPro" id="IPR033138">
    <property type="entry name" value="Cu_oxidase_CS"/>
</dbReference>
<feature type="domain" description="Plastocyanin-like" evidence="6">
    <location>
        <begin position="405"/>
        <end position="526"/>
    </location>
</feature>
<dbReference type="PhylomeDB" id="A0A0G4EZY0"/>
<reference evidence="8 9" key="1">
    <citation type="submission" date="2014-11" db="EMBL/GenBank/DDBJ databases">
        <authorList>
            <person name="Zhu J."/>
            <person name="Qi W."/>
            <person name="Song R."/>
        </authorList>
    </citation>
    <scope>NUCLEOTIDE SEQUENCE [LARGE SCALE GENOMIC DNA]</scope>
</reference>
<keyword evidence="9" id="KW-1185">Reference proteome</keyword>
<evidence type="ECO:0000313" key="8">
    <source>
        <dbReference type="EMBL" id="CEM04768.1"/>
    </source>
</evidence>
<dbReference type="InterPro" id="IPR008972">
    <property type="entry name" value="Cupredoxin"/>
</dbReference>
<dbReference type="Pfam" id="PF07732">
    <property type="entry name" value="Cu-oxidase_3"/>
    <property type="match status" value="1"/>
</dbReference>
<evidence type="ECO:0000256" key="2">
    <source>
        <dbReference type="ARBA" id="ARBA00022723"/>
    </source>
</evidence>
<dbReference type="PROSITE" id="PS00080">
    <property type="entry name" value="MULTICOPPER_OXIDASE2"/>
    <property type="match status" value="1"/>
</dbReference>
<dbReference type="SUPFAM" id="SSF49503">
    <property type="entry name" value="Cupredoxins"/>
    <property type="match status" value="3"/>
</dbReference>
<dbReference type="OMA" id="ILHVGTH"/>
<organism evidence="8 9">
    <name type="scientific">Vitrella brassicaformis (strain CCMP3155)</name>
    <dbReference type="NCBI Taxonomy" id="1169540"/>
    <lineage>
        <taxon>Eukaryota</taxon>
        <taxon>Sar</taxon>
        <taxon>Alveolata</taxon>
        <taxon>Colpodellida</taxon>
        <taxon>Vitrellaceae</taxon>
        <taxon>Vitrella</taxon>
    </lineage>
</organism>
<dbReference type="VEuPathDB" id="CryptoDB:Vbra_14094"/>
<evidence type="ECO:0000259" key="7">
    <source>
        <dbReference type="Pfam" id="PF07732"/>
    </source>
</evidence>
<proteinExistence type="inferred from homology"/>
<dbReference type="OrthoDB" id="423010at2759"/>
<dbReference type="FunFam" id="2.60.40.420:FF:000045">
    <property type="entry name" value="Laccase 2"/>
    <property type="match status" value="1"/>
</dbReference>
<dbReference type="InterPro" id="IPR045087">
    <property type="entry name" value="Cu-oxidase_fam"/>
</dbReference>
<protein>
    <recommendedName>
        <fullName evidence="10">L-ascorbate oxidase</fullName>
    </recommendedName>
</protein>
<dbReference type="Pfam" id="PF00394">
    <property type="entry name" value="Cu-oxidase"/>
    <property type="match status" value="1"/>
</dbReference>
<dbReference type="Pfam" id="PF07731">
    <property type="entry name" value="Cu-oxidase_2"/>
    <property type="match status" value="1"/>
</dbReference>
<evidence type="ECO:0000256" key="1">
    <source>
        <dbReference type="ARBA" id="ARBA00010609"/>
    </source>
</evidence>
<dbReference type="InterPro" id="IPR011706">
    <property type="entry name" value="Cu-oxidase_C"/>
</dbReference>
<dbReference type="PANTHER" id="PTHR11709:SF394">
    <property type="entry name" value="FI03373P-RELATED"/>
    <property type="match status" value="1"/>
</dbReference>
<evidence type="ECO:0000259" key="6">
    <source>
        <dbReference type="Pfam" id="PF07731"/>
    </source>
</evidence>
<dbReference type="PROSITE" id="PS00079">
    <property type="entry name" value="MULTICOPPER_OXIDASE1"/>
    <property type="match status" value="1"/>
</dbReference>
<dbReference type="GO" id="GO:0005507">
    <property type="term" value="F:copper ion binding"/>
    <property type="evidence" value="ECO:0007669"/>
    <property type="project" value="InterPro"/>
</dbReference>
<gene>
    <name evidence="8" type="ORF">Vbra_14094</name>
</gene>
<dbReference type="InterPro" id="IPR002355">
    <property type="entry name" value="Cu_oxidase_Cu_BS"/>
</dbReference>
<feature type="domain" description="Plastocyanin-like" evidence="5">
    <location>
        <begin position="137"/>
        <end position="294"/>
    </location>
</feature>
<keyword evidence="4" id="KW-0186">Copper</keyword>
<dbReference type="Gene3D" id="2.60.40.420">
    <property type="entry name" value="Cupredoxins - blue copper proteins"/>
    <property type="match status" value="3"/>
</dbReference>
<sequence>MCLKEYHFDVSYGYFSGDCHERFSILVNGMNPGPEIRVKPGEEVVVHVKNNMPAESTSIHWHGQFQRGSPWMDGTPYVTQCPIAPMDTFTYRFHANDEPGTHWWHSHTVGQKSMGAAGLFIIEAPDGEQEPFAYDEEMPLVLHEWYHKGYQELVHGLMSAPFQWAGNAESILVNGKSKDFCMENATVTDLDVSVCEACPYEVIEVEQGKTYRLRVANFGPLMMLSMGIDDHPLTIVEAEGHYTQPKTVNALEINVAARYSVLLKADQPIGSYWGRLEIRHRNADLWGHFIVRYKGAPVEDPPSSHWTATNSSNLTEGFVVKGVLPEIDQHVNERWSMDNRDEVVGLANHTEAPPPADRLIYVNGTHWKENDHVVWKINGDMLKLPDAPLLWLSKADALTEEDRRMSNIVDVKLGEVIDLAIHNSYAINGISEQHPWHSHGYDFWVLGHGYGSYDAAKDETNLNTVNPIKRDTATLLPARVVEGEPQDVEGWVVVRMKFDNPGMWLFHCHIDWHLAMGMGFTFSVQPELVQPPPKEFDMCGRLPELFAADEADGVGVSETEAGKGVDVENGHGDEVVSALATSGACPGGQKCLRDAALIWGGLIVTVTALLRAV</sequence>
<dbReference type="AlphaFoldDB" id="A0A0G4EZY0"/>
<accession>A0A0G4EZY0</accession>
<dbReference type="EMBL" id="CDMY01000356">
    <property type="protein sequence ID" value="CEM04768.1"/>
    <property type="molecule type" value="Genomic_DNA"/>
</dbReference>
<feature type="domain" description="Plastocyanin-like" evidence="7">
    <location>
        <begin position="10"/>
        <end position="125"/>
    </location>
</feature>
<keyword evidence="3" id="KW-0560">Oxidoreductase</keyword>
<dbReference type="GO" id="GO:0016491">
    <property type="term" value="F:oxidoreductase activity"/>
    <property type="evidence" value="ECO:0007669"/>
    <property type="project" value="UniProtKB-KW"/>
</dbReference>
<evidence type="ECO:0000256" key="4">
    <source>
        <dbReference type="ARBA" id="ARBA00023008"/>
    </source>
</evidence>
<dbReference type="PANTHER" id="PTHR11709">
    <property type="entry name" value="MULTI-COPPER OXIDASE"/>
    <property type="match status" value="1"/>
</dbReference>
<dbReference type="InParanoid" id="A0A0G4EZY0"/>
<evidence type="ECO:0008006" key="10">
    <source>
        <dbReference type="Google" id="ProtNLM"/>
    </source>
</evidence>